<dbReference type="InterPro" id="IPR050267">
    <property type="entry name" value="Anti-sigma-factor_SerPK"/>
</dbReference>
<dbReference type="EMBL" id="BMQJ01000020">
    <property type="protein sequence ID" value="GGQ25191.1"/>
    <property type="molecule type" value="Genomic_DNA"/>
</dbReference>
<dbReference type="InterPro" id="IPR036890">
    <property type="entry name" value="HATPase_C_sf"/>
</dbReference>
<protein>
    <recommendedName>
        <fullName evidence="2">Histidine kinase/HSP90-like ATPase domain-containing protein</fullName>
    </recommendedName>
</protein>
<dbReference type="Gene3D" id="3.30.565.10">
    <property type="entry name" value="Histidine kinase-like ATPase, C-terminal domain"/>
    <property type="match status" value="1"/>
</dbReference>
<keyword evidence="4" id="KW-1185">Reference proteome</keyword>
<comment type="caution">
    <text evidence="3">The sequence shown here is derived from an EMBL/GenBank/DDBJ whole genome shotgun (WGS) entry which is preliminary data.</text>
</comment>
<dbReference type="PANTHER" id="PTHR35526">
    <property type="entry name" value="ANTI-SIGMA-F FACTOR RSBW-RELATED"/>
    <property type="match status" value="1"/>
</dbReference>
<feature type="domain" description="Histidine kinase/HSP90-like ATPase" evidence="2">
    <location>
        <begin position="11"/>
        <end position="123"/>
    </location>
</feature>
<evidence type="ECO:0000313" key="3">
    <source>
        <dbReference type="EMBL" id="GGQ25191.1"/>
    </source>
</evidence>
<keyword evidence="1" id="KW-0723">Serine/threonine-protein kinase</keyword>
<dbReference type="SUPFAM" id="SSF55874">
    <property type="entry name" value="ATPase domain of HSP90 chaperone/DNA topoisomerase II/histidine kinase"/>
    <property type="match status" value="1"/>
</dbReference>
<name>A0ABQ2RGC1_9ACTN</name>
<dbReference type="CDD" id="cd16936">
    <property type="entry name" value="HATPase_RsbW-like"/>
    <property type="match status" value="1"/>
</dbReference>
<dbReference type="InterPro" id="IPR003594">
    <property type="entry name" value="HATPase_dom"/>
</dbReference>
<organism evidence="3 4">
    <name type="scientific">Streptosporangium pseudovulgare</name>
    <dbReference type="NCBI Taxonomy" id="35765"/>
    <lineage>
        <taxon>Bacteria</taxon>
        <taxon>Bacillati</taxon>
        <taxon>Actinomycetota</taxon>
        <taxon>Actinomycetes</taxon>
        <taxon>Streptosporangiales</taxon>
        <taxon>Streptosporangiaceae</taxon>
        <taxon>Streptosporangium</taxon>
    </lineage>
</organism>
<evidence type="ECO:0000259" key="2">
    <source>
        <dbReference type="Pfam" id="PF13581"/>
    </source>
</evidence>
<dbReference type="PANTHER" id="PTHR35526:SF3">
    <property type="entry name" value="ANTI-SIGMA-F FACTOR RSBW"/>
    <property type="match status" value="1"/>
</dbReference>
<proteinExistence type="predicted"/>
<sequence>MSSWRMSRTFPGSPIAIAEARRFITTLLGSRPGIEDAELIVSELATNAVRHSASGRFGGCFTVAVQADRDRIWLGVLDQGGPRAPHPLPPQEDEEGGRGLALVAAMAVSWGVTGDEQGRIVWAALDLAPQQTATR</sequence>
<keyword evidence="1" id="KW-0418">Kinase</keyword>
<reference evidence="4" key="1">
    <citation type="journal article" date="2019" name="Int. J. Syst. Evol. Microbiol.">
        <title>The Global Catalogue of Microorganisms (GCM) 10K type strain sequencing project: providing services to taxonomists for standard genome sequencing and annotation.</title>
        <authorList>
            <consortium name="The Broad Institute Genomics Platform"/>
            <consortium name="The Broad Institute Genome Sequencing Center for Infectious Disease"/>
            <person name="Wu L."/>
            <person name="Ma J."/>
        </authorList>
    </citation>
    <scope>NUCLEOTIDE SEQUENCE [LARGE SCALE GENOMIC DNA]</scope>
    <source>
        <strain evidence="4">JCM 3115</strain>
    </source>
</reference>
<evidence type="ECO:0000313" key="4">
    <source>
        <dbReference type="Proteomes" id="UP000611554"/>
    </source>
</evidence>
<gene>
    <name evidence="3" type="ORF">GCM10010140_64370</name>
</gene>
<keyword evidence="1" id="KW-0808">Transferase</keyword>
<dbReference type="Proteomes" id="UP000611554">
    <property type="component" value="Unassembled WGS sequence"/>
</dbReference>
<dbReference type="Pfam" id="PF13581">
    <property type="entry name" value="HATPase_c_2"/>
    <property type="match status" value="1"/>
</dbReference>
<evidence type="ECO:0000256" key="1">
    <source>
        <dbReference type="ARBA" id="ARBA00022527"/>
    </source>
</evidence>
<accession>A0ABQ2RGC1</accession>